<accession>A0A4C1V116</accession>
<dbReference type="EMBL" id="BGZK01000253">
    <property type="protein sequence ID" value="GBP31976.1"/>
    <property type="molecule type" value="Genomic_DNA"/>
</dbReference>
<protein>
    <submittedName>
        <fullName evidence="1">Uncharacterized protein</fullName>
    </submittedName>
</protein>
<gene>
    <name evidence="1" type="ORF">EVAR_18515_1</name>
</gene>
<evidence type="ECO:0000313" key="2">
    <source>
        <dbReference type="Proteomes" id="UP000299102"/>
    </source>
</evidence>
<keyword evidence="2" id="KW-1185">Reference proteome</keyword>
<evidence type="ECO:0000313" key="1">
    <source>
        <dbReference type="EMBL" id="GBP31976.1"/>
    </source>
</evidence>
<sequence>MAGTDTATWKIIWSARVGWAELLHRDSLPNKLSISRIATALQARTHYRLQPLPTYIKRKGFKMRSRTTAAEAVLSALLHCTDRALKTLCRLSFDHFWGRAELGGAGGVSLVREFCVGNWKLAFGAARVIIARAFEEIEKMRRLSRAAVHAQVSIARKHFAEYQDSIQRKEQ</sequence>
<organism evidence="1 2">
    <name type="scientific">Eumeta variegata</name>
    <name type="common">Bagworm moth</name>
    <name type="synonym">Eumeta japonica</name>
    <dbReference type="NCBI Taxonomy" id="151549"/>
    <lineage>
        <taxon>Eukaryota</taxon>
        <taxon>Metazoa</taxon>
        <taxon>Ecdysozoa</taxon>
        <taxon>Arthropoda</taxon>
        <taxon>Hexapoda</taxon>
        <taxon>Insecta</taxon>
        <taxon>Pterygota</taxon>
        <taxon>Neoptera</taxon>
        <taxon>Endopterygota</taxon>
        <taxon>Lepidoptera</taxon>
        <taxon>Glossata</taxon>
        <taxon>Ditrysia</taxon>
        <taxon>Tineoidea</taxon>
        <taxon>Psychidae</taxon>
        <taxon>Oiketicinae</taxon>
        <taxon>Eumeta</taxon>
    </lineage>
</organism>
<name>A0A4C1V116_EUMVA</name>
<proteinExistence type="predicted"/>
<reference evidence="1 2" key="1">
    <citation type="journal article" date="2019" name="Commun. Biol.">
        <title>The bagworm genome reveals a unique fibroin gene that provides high tensile strength.</title>
        <authorList>
            <person name="Kono N."/>
            <person name="Nakamura H."/>
            <person name="Ohtoshi R."/>
            <person name="Tomita M."/>
            <person name="Numata K."/>
            <person name="Arakawa K."/>
        </authorList>
    </citation>
    <scope>NUCLEOTIDE SEQUENCE [LARGE SCALE GENOMIC DNA]</scope>
</reference>
<dbReference type="AlphaFoldDB" id="A0A4C1V116"/>
<comment type="caution">
    <text evidence="1">The sequence shown here is derived from an EMBL/GenBank/DDBJ whole genome shotgun (WGS) entry which is preliminary data.</text>
</comment>
<dbReference type="Proteomes" id="UP000299102">
    <property type="component" value="Unassembled WGS sequence"/>
</dbReference>